<gene>
    <name evidence="3" type="ORF">THRCLA_03489</name>
</gene>
<feature type="region of interest" description="Disordered" evidence="1">
    <location>
        <begin position="302"/>
        <end position="334"/>
    </location>
</feature>
<accession>A0A1W0A2J6</accession>
<dbReference type="InterPro" id="IPR036034">
    <property type="entry name" value="PDZ_sf"/>
</dbReference>
<feature type="region of interest" description="Disordered" evidence="1">
    <location>
        <begin position="150"/>
        <end position="174"/>
    </location>
</feature>
<evidence type="ECO:0000259" key="2">
    <source>
        <dbReference type="PROSITE" id="PS50106"/>
    </source>
</evidence>
<organism evidence="3 4">
    <name type="scientific">Thraustotheca clavata</name>
    <dbReference type="NCBI Taxonomy" id="74557"/>
    <lineage>
        <taxon>Eukaryota</taxon>
        <taxon>Sar</taxon>
        <taxon>Stramenopiles</taxon>
        <taxon>Oomycota</taxon>
        <taxon>Saprolegniomycetes</taxon>
        <taxon>Saprolegniales</taxon>
        <taxon>Achlyaceae</taxon>
        <taxon>Thraustotheca</taxon>
    </lineage>
</organism>
<dbReference type="Gene3D" id="2.30.42.10">
    <property type="match status" value="1"/>
</dbReference>
<name>A0A1W0A2J6_9STRA</name>
<keyword evidence="4" id="KW-1185">Reference proteome</keyword>
<dbReference type="CDD" id="cd00136">
    <property type="entry name" value="PDZ_canonical"/>
    <property type="match status" value="1"/>
</dbReference>
<sequence length="398" mass="44976">MEQHLEALSREMQETLVSLGTPIDESKEVDSSNELAMNLPELIQRMQQMVKLMEKNTEMYDSLKHRLSFSHEENVDTRSSLWLNDYGRESVYVGSNRSSLHDSFGSSRGSELIHVASAPSRMTLSSSFETPEEEPRQSFAFSEAFRKPTAQVTARQRKTYYKSPSSTANTEPSVPVNRQRLAVAAPSASAFLTTQSEYIVRWSQGDLGISLNNFTSDHRGLQISSLERSSTSVASGIGNARLGDILVSINRQAVESLPFNEIKEILKKTRRPMQLVFRSNPSNVTSPSSAKRYVNNQRNFEEEAPVTLGTTHLKDTPSLSSASTESTESNVSENTVEELEEWLRRQDAMHSELVLLLTDTIQRCEALKEENFDQLQLMMQRTIKRRNSTLLRVDSHDF</sequence>
<dbReference type="InterPro" id="IPR001478">
    <property type="entry name" value="PDZ"/>
</dbReference>
<feature type="compositionally biased region" description="Polar residues" evidence="1">
    <location>
        <begin position="162"/>
        <end position="172"/>
    </location>
</feature>
<dbReference type="PROSITE" id="PS50106">
    <property type="entry name" value="PDZ"/>
    <property type="match status" value="1"/>
</dbReference>
<evidence type="ECO:0000313" key="4">
    <source>
        <dbReference type="Proteomes" id="UP000243217"/>
    </source>
</evidence>
<reference evidence="3 4" key="1">
    <citation type="journal article" date="2014" name="Genome Biol. Evol.">
        <title>The secreted proteins of Achlya hypogyna and Thraustotheca clavata identify the ancestral oomycete secretome and reveal gene acquisitions by horizontal gene transfer.</title>
        <authorList>
            <person name="Misner I."/>
            <person name="Blouin N."/>
            <person name="Leonard G."/>
            <person name="Richards T.A."/>
            <person name="Lane C.E."/>
        </authorList>
    </citation>
    <scope>NUCLEOTIDE SEQUENCE [LARGE SCALE GENOMIC DNA]</scope>
    <source>
        <strain evidence="3 4">ATCC 34112</strain>
    </source>
</reference>
<dbReference type="SUPFAM" id="SSF50156">
    <property type="entry name" value="PDZ domain-like"/>
    <property type="match status" value="1"/>
</dbReference>
<evidence type="ECO:0000256" key="1">
    <source>
        <dbReference type="SAM" id="MobiDB-lite"/>
    </source>
</evidence>
<protein>
    <recommendedName>
        <fullName evidence="2">PDZ domain-containing protein</fullName>
    </recommendedName>
</protein>
<dbReference type="SMART" id="SM00228">
    <property type="entry name" value="PDZ"/>
    <property type="match status" value="1"/>
</dbReference>
<evidence type="ECO:0000313" key="3">
    <source>
        <dbReference type="EMBL" id="OQS04260.1"/>
    </source>
</evidence>
<comment type="caution">
    <text evidence="3">The sequence shown here is derived from an EMBL/GenBank/DDBJ whole genome shotgun (WGS) entry which is preliminary data.</text>
</comment>
<dbReference type="AlphaFoldDB" id="A0A1W0A2J6"/>
<feature type="domain" description="PDZ" evidence="2">
    <location>
        <begin position="196"/>
        <end position="281"/>
    </location>
</feature>
<feature type="compositionally biased region" description="Low complexity" evidence="1">
    <location>
        <begin position="318"/>
        <end position="334"/>
    </location>
</feature>
<dbReference type="OrthoDB" id="166643at2759"/>
<dbReference type="EMBL" id="JNBS01000650">
    <property type="protein sequence ID" value="OQS04260.1"/>
    <property type="molecule type" value="Genomic_DNA"/>
</dbReference>
<proteinExistence type="predicted"/>
<dbReference type="Proteomes" id="UP000243217">
    <property type="component" value="Unassembled WGS sequence"/>
</dbReference>